<dbReference type="CDD" id="cd01347">
    <property type="entry name" value="ligand_gated_channel"/>
    <property type="match status" value="1"/>
</dbReference>
<feature type="signal peptide" evidence="13">
    <location>
        <begin position="1"/>
        <end position="28"/>
    </location>
</feature>
<keyword evidence="8 12" id="KW-0798">TonB box</keyword>
<evidence type="ECO:0000256" key="5">
    <source>
        <dbReference type="ARBA" id="ARBA00022692"/>
    </source>
</evidence>
<dbReference type="HOGENOM" id="CLU_008287_15_0_5"/>
<feature type="domain" description="TonB-dependent receptor-like beta-barrel" evidence="14">
    <location>
        <begin position="278"/>
        <end position="716"/>
    </location>
</feature>
<evidence type="ECO:0000313" key="16">
    <source>
        <dbReference type="EMBL" id="ABP64603.1"/>
    </source>
</evidence>
<dbReference type="EMBL" id="CP000677">
    <property type="protein sequence ID" value="ABP64603.1"/>
    <property type="molecule type" value="Genomic_DNA"/>
</dbReference>
<keyword evidence="2 11" id="KW-0813">Transport</keyword>
<feature type="domain" description="TonB-dependent receptor plug" evidence="15">
    <location>
        <begin position="51"/>
        <end position="161"/>
    </location>
</feature>
<dbReference type="RefSeq" id="WP_011906986.1">
    <property type="nucleotide sequence ID" value="NC_009427.1"/>
</dbReference>
<dbReference type="Gene3D" id="2.40.170.20">
    <property type="entry name" value="TonB-dependent receptor, beta-barrel domain"/>
    <property type="match status" value="1"/>
</dbReference>
<dbReference type="Pfam" id="PF07715">
    <property type="entry name" value="Plug"/>
    <property type="match status" value="1"/>
</dbReference>
<evidence type="ECO:0000313" key="17">
    <source>
        <dbReference type="Proteomes" id="UP000009134"/>
    </source>
</evidence>
<evidence type="ECO:0000256" key="11">
    <source>
        <dbReference type="PROSITE-ProRule" id="PRU01360"/>
    </source>
</evidence>
<dbReference type="InterPro" id="IPR039426">
    <property type="entry name" value="TonB-dep_rcpt-like"/>
</dbReference>
<evidence type="ECO:0000256" key="9">
    <source>
        <dbReference type="ARBA" id="ARBA00023136"/>
    </source>
</evidence>
<comment type="similarity">
    <text evidence="11 12">Belongs to the TonB-dependent receptor family.</text>
</comment>
<keyword evidence="6" id="KW-0408">Iron</keyword>
<keyword evidence="16" id="KW-0614">Plasmid</keyword>
<evidence type="ECO:0000256" key="3">
    <source>
        <dbReference type="ARBA" id="ARBA00022452"/>
    </source>
</evidence>
<keyword evidence="4" id="KW-0410">Iron transport</keyword>
<dbReference type="Pfam" id="PF00593">
    <property type="entry name" value="TonB_dep_Rec_b-barrel"/>
    <property type="match status" value="1"/>
</dbReference>
<evidence type="ECO:0000256" key="10">
    <source>
        <dbReference type="ARBA" id="ARBA00023237"/>
    </source>
</evidence>
<keyword evidence="7" id="KW-0406">Ion transport</keyword>
<dbReference type="GO" id="GO:0009279">
    <property type="term" value="C:cell outer membrane"/>
    <property type="evidence" value="ECO:0007669"/>
    <property type="project" value="UniProtKB-SubCell"/>
</dbReference>
<accession>A4XF92</accession>
<sequence length="753" mass="82205">MRNSMARGASWLAVAVAAGGLAQVPARAQDAAAVDGAEEIVVTARKTTERLQDVPIAVTALSASALDARGIGSVTDLQQVAPNLQFTPGTGGNGGAIAPFIRGVGENDFIITADPAVGTYFDGVYVARTFGASPELLDVERVEVLRGPQGSLFGKNTVGGAINVVTRMPGDTAEFEGDVRYGSYNDFRVRARAALPLGGGFSLGLSGLGEWGDGWQRVPSGKDLGNRNVVNGRAVLRYQGGAFEAIAQVDGLRRRQNSAAHSMLDFTPTFFSTLQSLFIAPCCTVPDRIDRTDTTPSLNRDHADAANASLTLSYDLGGAKLKSITAYRWVHAQFGRDGDASAEVNYAGDFHNERARQFSQELQFTTSIFDRGSLLLGAYYYRERTKDLTRLVVADGLYDASGFAEFSTDVLELPPEFLDFNIDFDNRQTTTNFALFGNATVPLAERLTLELGGRYTHEKKAFYQAANRVYSNTPLLFGTPSYELEQSWDAFTPRVSLSYKLRDDVLAYASWSQGFRSGGFNGRPTSLEEIGSYDPEHLDAFEVGVKSQFGRILTLNLAVFRNQYRDQQLLISTVSENTGLIVVRTENAGKSRIQGIELEGTVRVSPRFRIDGSLGLLDAKYQKYVSVIAGVPTDVSGRKLKQAPEVTGSLGMSYTLPLGERMDATFRADATYRSANFIDVENTPELRAPDHAILNLSTTLRLPVDGLSLRLAVDNVTNRRIIVAGYDARTSFGFLEGYFNEPRRYWATLSFRR</sequence>
<keyword evidence="9 11" id="KW-0472">Membrane</keyword>
<evidence type="ECO:0000259" key="15">
    <source>
        <dbReference type="Pfam" id="PF07715"/>
    </source>
</evidence>
<keyword evidence="3 11" id="KW-1134">Transmembrane beta strand</keyword>
<name>A4XF92_NOVAD</name>
<evidence type="ECO:0000256" key="13">
    <source>
        <dbReference type="SAM" id="SignalP"/>
    </source>
</evidence>
<dbReference type="KEGG" id="nar:Saro_3744"/>
<evidence type="ECO:0000256" key="1">
    <source>
        <dbReference type="ARBA" id="ARBA00004571"/>
    </source>
</evidence>
<dbReference type="PROSITE" id="PS52016">
    <property type="entry name" value="TONB_DEPENDENT_REC_3"/>
    <property type="match status" value="1"/>
</dbReference>
<organism evidence="16 17">
    <name type="scientific">Novosphingobium aromaticivorans (strain ATCC 700278 / DSM 12444 / CCUG 56034 / CIP 105152 / NBRC 16084 / F199)</name>
    <dbReference type="NCBI Taxonomy" id="279238"/>
    <lineage>
        <taxon>Bacteria</taxon>
        <taxon>Pseudomonadati</taxon>
        <taxon>Pseudomonadota</taxon>
        <taxon>Alphaproteobacteria</taxon>
        <taxon>Sphingomonadales</taxon>
        <taxon>Sphingomonadaceae</taxon>
        <taxon>Novosphingobium</taxon>
    </lineage>
</organism>
<geneLocation type="plasmid" evidence="16 17">
    <name>pNL2</name>
</geneLocation>
<keyword evidence="17" id="KW-1185">Reference proteome</keyword>
<feature type="chain" id="PRO_5002674998" evidence="13">
    <location>
        <begin position="29"/>
        <end position="753"/>
    </location>
</feature>
<dbReference type="InterPro" id="IPR000531">
    <property type="entry name" value="Beta-barrel_TonB"/>
</dbReference>
<evidence type="ECO:0000256" key="2">
    <source>
        <dbReference type="ARBA" id="ARBA00022448"/>
    </source>
</evidence>
<evidence type="ECO:0000256" key="7">
    <source>
        <dbReference type="ARBA" id="ARBA00023065"/>
    </source>
</evidence>
<proteinExistence type="inferred from homology"/>
<dbReference type="GO" id="GO:0006826">
    <property type="term" value="P:iron ion transport"/>
    <property type="evidence" value="ECO:0007669"/>
    <property type="project" value="UniProtKB-KW"/>
</dbReference>
<evidence type="ECO:0000256" key="12">
    <source>
        <dbReference type="RuleBase" id="RU003357"/>
    </source>
</evidence>
<keyword evidence="13" id="KW-0732">Signal</keyword>
<dbReference type="eggNOG" id="COG4206">
    <property type="taxonomic scope" value="Bacteria"/>
</dbReference>
<keyword evidence="16" id="KW-0675">Receptor</keyword>
<evidence type="ECO:0000256" key="8">
    <source>
        <dbReference type="ARBA" id="ARBA00023077"/>
    </source>
</evidence>
<dbReference type="Proteomes" id="UP000009134">
    <property type="component" value="Plasmid pNL2"/>
</dbReference>
<evidence type="ECO:0000259" key="14">
    <source>
        <dbReference type="Pfam" id="PF00593"/>
    </source>
</evidence>
<dbReference type="SUPFAM" id="SSF56935">
    <property type="entry name" value="Porins"/>
    <property type="match status" value="1"/>
</dbReference>
<keyword evidence="10 11" id="KW-0998">Cell outer membrane</keyword>
<comment type="subcellular location">
    <subcellularLocation>
        <location evidence="1 11">Cell outer membrane</location>
        <topology evidence="1 11">Multi-pass membrane protein</topology>
    </subcellularLocation>
</comment>
<dbReference type="InterPro" id="IPR012910">
    <property type="entry name" value="Plug_dom"/>
</dbReference>
<gene>
    <name evidence="16" type="ordered locus">Saro_3744</name>
</gene>
<keyword evidence="5 11" id="KW-0812">Transmembrane</keyword>
<reference evidence="16 17" key="1">
    <citation type="submission" date="2007-04" db="EMBL/GenBank/DDBJ databases">
        <title>Complete sequence of plasmid pNL2 of Novosphingobium aromaticivorans DSM 12444.</title>
        <authorList>
            <consortium name="US DOE Joint Genome Institute"/>
            <person name="Copeland A."/>
            <person name="Lucas S."/>
            <person name="Lapidus A."/>
            <person name="Barry K."/>
            <person name="Detter J.C."/>
            <person name="Glavina del Rio T."/>
            <person name="Hammon N."/>
            <person name="Israni S."/>
            <person name="Dalin E."/>
            <person name="Tice H."/>
            <person name="Pitluck S."/>
            <person name="Chertkov O."/>
            <person name="Han C."/>
            <person name="Thomson S."/>
            <person name="Schmutz J."/>
            <person name="Larimer F."/>
            <person name="Land M."/>
            <person name="Kyrpides N."/>
            <person name="Ivanova N."/>
            <person name="Fredrickson J."/>
            <person name="Romine M.F."/>
            <person name="Richardson P."/>
        </authorList>
    </citation>
    <scope>NUCLEOTIDE SEQUENCE [LARGE SCALE GENOMIC DNA]</scope>
    <source>
        <strain evidence="17">ATCC 700278 / DSM 12444 / CCUG 56034 / CIP 105152 / NBRC 16084 / F199</strain>
        <plasmid evidence="16 17">pNL2</plasmid>
    </source>
</reference>
<dbReference type="InterPro" id="IPR036942">
    <property type="entry name" value="Beta-barrel_TonB_sf"/>
</dbReference>
<dbReference type="PANTHER" id="PTHR32552">
    <property type="entry name" value="FERRICHROME IRON RECEPTOR-RELATED"/>
    <property type="match status" value="1"/>
</dbReference>
<protein>
    <submittedName>
        <fullName evidence="16">TonB-dependent receptor</fullName>
    </submittedName>
</protein>
<evidence type="ECO:0000256" key="4">
    <source>
        <dbReference type="ARBA" id="ARBA00022496"/>
    </source>
</evidence>
<evidence type="ECO:0000256" key="6">
    <source>
        <dbReference type="ARBA" id="ARBA00023004"/>
    </source>
</evidence>
<dbReference type="AlphaFoldDB" id="A4XF92"/>
<dbReference type="PANTHER" id="PTHR32552:SF81">
    <property type="entry name" value="TONB-DEPENDENT OUTER MEMBRANE RECEPTOR"/>
    <property type="match status" value="1"/>
</dbReference>